<protein>
    <recommendedName>
        <fullName evidence="4">PH domain-containing protein</fullName>
    </recommendedName>
</protein>
<evidence type="ECO:0000313" key="2">
    <source>
        <dbReference type="EMBL" id="WNF23845.1"/>
    </source>
</evidence>
<accession>A0ABY9VMK9</accession>
<dbReference type="Proteomes" id="UP001303324">
    <property type="component" value="Chromosome"/>
</dbReference>
<organism evidence="2 3">
    <name type="scientific">Mesobacillus jeotgali</name>
    <dbReference type="NCBI Taxonomy" id="129985"/>
    <lineage>
        <taxon>Bacteria</taxon>
        <taxon>Bacillati</taxon>
        <taxon>Bacillota</taxon>
        <taxon>Bacilli</taxon>
        <taxon>Bacillales</taxon>
        <taxon>Bacillaceae</taxon>
        <taxon>Mesobacillus</taxon>
    </lineage>
</organism>
<evidence type="ECO:0000313" key="3">
    <source>
        <dbReference type="Proteomes" id="UP001303324"/>
    </source>
</evidence>
<name>A0ABY9VMK9_9BACI</name>
<proteinExistence type="predicted"/>
<evidence type="ECO:0008006" key="4">
    <source>
        <dbReference type="Google" id="ProtNLM"/>
    </source>
</evidence>
<evidence type="ECO:0000256" key="1">
    <source>
        <dbReference type="SAM" id="Phobius"/>
    </source>
</evidence>
<reference evidence="2 3" key="1">
    <citation type="submission" date="2023-09" db="EMBL/GenBank/DDBJ databases">
        <title>Microbial mechanism of fulvic acid promoting antimony reduction mineralization in rice fields.</title>
        <authorList>
            <person name="Chen G."/>
            <person name="Lan J."/>
        </authorList>
    </citation>
    <scope>NUCLEOTIDE SEQUENCE [LARGE SCALE GENOMIC DNA]</scope>
    <source>
        <strain evidence="2 3">PS1</strain>
    </source>
</reference>
<keyword evidence="1" id="KW-0812">Transmembrane</keyword>
<keyword evidence="3" id="KW-1185">Reference proteome</keyword>
<keyword evidence="1" id="KW-1133">Transmembrane helix</keyword>
<keyword evidence="1" id="KW-0472">Membrane</keyword>
<gene>
    <name evidence="2" type="ORF">RH061_04870</name>
</gene>
<dbReference type="RefSeq" id="WP_311074352.1">
    <property type="nucleotide sequence ID" value="NZ_CP134494.1"/>
</dbReference>
<dbReference type="EMBL" id="CP134494">
    <property type="protein sequence ID" value="WNF23845.1"/>
    <property type="molecule type" value="Genomic_DNA"/>
</dbReference>
<sequence>MTYSGKGSKDIFHVIIAMSVLILPSLSYTIRISILLALMVITLHQIQLTITSDHLEYKIKFFRITIYRKILTSENIKKIKFGRIGWSTKNAVVKVRGGFNFGVAYFSSEQLIRELEEFARVNHIEVQKTRDYLLLEKYYSHN</sequence>
<feature type="transmembrane region" description="Helical" evidence="1">
    <location>
        <begin position="12"/>
        <end position="41"/>
    </location>
</feature>